<sequence length="1082" mass="123607">MVDSQYSRYSKYTSLKNRNFVALPRLVALDSSYELWVNKGVGICLEDNYLKPLMENIMNDGVVYNHSTLFENNQKPQLLQSLRNLNPSRHWKIYGVSIHPIERFLDNFFIHCANETVEPNSNKIICLGVISHSDSTNKIPIKIGLVYQNYARSKTYDKIIRETIRNINTGQSVKLVRELPANYTLSVTDCILPKGIFFPHHVLNCICNTLIKEKVSVVIFLTTAESYSESTASAQYFIYMLSQTGIPIIAWNADNAGFTFNKPLSEYNLIQLAPPIQHQIKAMFAILKRYNWEKFAVIRSKMAGSERFFELIQERIRLERDDRSFKYEMMHSMEIDDSDDEPTITNQLMELKKAQARIILLYSTMSKARKIFKLANYLGLLDPQYLWIGTQSVKGSLSSAHEGFQVGMLSINFHTISNAMFPPVDDVLLSVMDVSVKLFGIALQKSKFPPNTTFHSPITCESEDGYPGLTWDVGKKLYKNLLISFVKGNPYYAKDEFDNFFYRFDDQGMLQESQLIISNYRSKITSNGVVYTWEKVGEYKDTLRMADIEWPGKRANPPHGIAEKFHLKAVTLNESPFIIVSHLDKDTNDCPGNQGIRCIWDTKNIIDKDGIKKSVNDYRCCTGYCVDLLKKLADDMGFTYTLYKVRDSKWGIYDDGKWNGIPAELINESADIAVAPLKLNSERARDIDFSVPFMDTGISMVVKIRSGVLSATAFLEPFEYSTWAIILFVAIQVAAFAIFFFEWVSPYSFNMGKYPPPGHRFSLCRSYWLVWATLFSASVSTDVPKSMVSRFFSLVWAAFGLTFLAVYTANLAAFMITRVQFHDLSGVDDYRLRFAGDQSPEFTFSTVENGNTHENMKRNWRELNDFVTSRKLFVDNVSAGIDAVRKGKLEAFIYDAVPLDYLAGKDANCELIMVGKWASITGYGFGFPKNSPYIKEVNKFFMEYQKSGYLERIQNFWITGACQKDFNGQSQSAPLGIENFLSAFMLLGIGVIVGIGCLMFEYLYCLHLRRYVQRIDKKGWIGTISMALGKSLTFPEAVNRVKEWKIRNRSLSSSASPKLIRKSIKRDDRIPENNDTIKESRL</sequence>
<dbReference type="Pfam" id="PF01094">
    <property type="entry name" value="ANF_receptor"/>
    <property type="match status" value="1"/>
</dbReference>
<evidence type="ECO:0000256" key="14">
    <source>
        <dbReference type="ARBA" id="ARBA00023257"/>
    </source>
</evidence>
<evidence type="ECO:0000256" key="13">
    <source>
        <dbReference type="ARBA" id="ARBA00023180"/>
    </source>
</evidence>
<dbReference type="PANTHER" id="PTHR18966">
    <property type="entry name" value="IONOTROPIC GLUTAMATE RECEPTOR"/>
    <property type="match status" value="1"/>
</dbReference>
<dbReference type="InterPro" id="IPR015683">
    <property type="entry name" value="Ionotropic_Glu_rcpt"/>
</dbReference>
<keyword evidence="4" id="KW-1003">Cell membrane</keyword>
<dbReference type="GO" id="GO:0015276">
    <property type="term" value="F:ligand-gated monoatomic ion channel activity"/>
    <property type="evidence" value="ECO:0007669"/>
    <property type="project" value="InterPro"/>
</dbReference>
<evidence type="ECO:0000259" key="23">
    <source>
        <dbReference type="SMART" id="SM00918"/>
    </source>
</evidence>
<keyword evidence="24" id="KW-1185">Reference proteome</keyword>
<evidence type="ECO:0000256" key="20">
    <source>
        <dbReference type="PIRSR" id="PIRSR601508-3"/>
    </source>
</evidence>
<feature type="binding site" evidence="18">
    <location>
        <position position="895"/>
    </location>
    <ligand>
        <name>L-glutamate</name>
        <dbReference type="ChEBI" id="CHEBI:29985"/>
    </ligand>
</feature>
<keyword evidence="7" id="KW-0862">Zinc</keyword>
<feature type="transmembrane region" description="Helical" evidence="21">
    <location>
        <begin position="980"/>
        <end position="1004"/>
    </location>
</feature>
<keyword evidence="10" id="KW-0406">Ion transport</keyword>
<dbReference type="InterPro" id="IPR001320">
    <property type="entry name" value="Iontro_rcpt_C"/>
</dbReference>
<evidence type="ECO:0000256" key="19">
    <source>
        <dbReference type="PIRSR" id="PIRSR601508-2"/>
    </source>
</evidence>
<reference evidence="25" key="2">
    <citation type="submission" date="2015-08" db="UniProtKB">
        <authorList>
            <consortium name="WormBaseParasite"/>
        </authorList>
    </citation>
    <scope>IDENTIFICATION</scope>
</reference>
<feature type="transmembrane region" description="Helical" evidence="21">
    <location>
        <begin position="720"/>
        <end position="741"/>
    </location>
</feature>
<evidence type="ECO:0000256" key="3">
    <source>
        <dbReference type="ARBA" id="ARBA00022448"/>
    </source>
</evidence>
<comment type="similarity">
    <text evidence="2">Belongs to the glutamate-gated ion channel (TC 1.A.10.1) family.</text>
</comment>
<name>A0A0K0FD48_STRVS</name>
<evidence type="ECO:0000256" key="5">
    <source>
        <dbReference type="ARBA" id="ARBA00022692"/>
    </source>
</evidence>
<feature type="site" description="Crucial to convey clamshell closure to channel opening" evidence="19">
    <location>
        <position position="824"/>
    </location>
</feature>
<evidence type="ECO:0000313" key="24">
    <source>
        <dbReference type="Proteomes" id="UP000035680"/>
    </source>
</evidence>
<dbReference type="InterPro" id="IPR019594">
    <property type="entry name" value="Glu/Gly-bd"/>
</dbReference>
<dbReference type="GO" id="GO:0038023">
    <property type="term" value="F:signaling receptor activity"/>
    <property type="evidence" value="ECO:0007669"/>
    <property type="project" value="InterPro"/>
</dbReference>
<dbReference type="WBParaSite" id="SVE_0676600.1">
    <property type="protein sequence ID" value="SVE_0676600.1"/>
    <property type="gene ID" value="SVE_0676600"/>
</dbReference>
<evidence type="ECO:0000256" key="11">
    <source>
        <dbReference type="ARBA" id="ARBA00023136"/>
    </source>
</evidence>
<keyword evidence="16" id="KW-0407">Ion channel</keyword>
<keyword evidence="15" id="KW-1071">Ligand-gated ion channel</keyword>
<feature type="binding site" evidence="18">
    <location>
        <position position="676"/>
    </location>
    <ligand>
        <name>L-glutamate</name>
        <dbReference type="ChEBI" id="CHEBI:29985"/>
    </ligand>
</feature>
<keyword evidence="5 21" id="KW-0812">Transmembrane</keyword>
<feature type="binding site" evidence="18">
    <location>
        <position position="683"/>
    </location>
    <ligand>
        <name>L-glutamate</name>
        <dbReference type="ChEBI" id="CHEBI:29985"/>
    </ligand>
</feature>
<evidence type="ECO:0000256" key="9">
    <source>
        <dbReference type="ARBA" id="ARBA00023018"/>
    </source>
</evidence>
<evidence type="ECO:0000256" key="4">
    <source>
        <dbReference type="ARBA" id="ARBA00022475"/>
    </source>
</evidence>
<evidence type="ECO:0000256" key="6">
    <source>
        <dbReference type="ARBA" id="ARBA00022723"/>
    </source>
</evidence>
<evidence type="ECO:0000256" key="8">
    <source>
        <dbReference type="ARBA" id="ARBA00022989"/>
    </source>
</evidence>
<evidence type="ECO:0000256" key="15">
    <source>
        <dbReference type="ARBA" id="ARBA00023286"/>
    </source>
</evidence>
<evidence type="ECO:0000256" key="1">
    <source>
        <dbReference type="ARBA" id="ARBA00004651"/>
    </source>
</evidence>
<feature type="domain" description="Ionotropic glutamate receptor L-glutamate and glycine-binding" evidence="23">
    <location>
        <begin position="611"/>
        <end position="667"/>
    </location>
</feature>
<dbReference type="SUPFAM" id="SSF53822">
    <property type="entry name" value="Periplasmic binding protein-like I"/>
    <property type="match status" value="1"/>
</dbReference>
<dbReference type="InterPro" id="IPR028082">
    <property type="entry name" value="Peripla_BP_I"/>
</dbReference>
<feature type="domain" description="Ionotropic glutamate receptor C-terminal" evidence="22">
    <location>
        <begin position="602"/>
        <end position="960"/>
    </location>
</feature>
<dbReference type="SMART" id="SM00918">
    <property type="entry name" value="Lig_chan-Glu_bd"/>
    <property type="match status" value="1"/>
</dbReference>
<dbReference type="Gene3D" id="3.40.190.10">
    <property type="entry name" value="Periplasmic binding protein-like II"/>
    <property type="match status" value="2"/>
</dbReference>
<evidence type="ECO:0000259" key="22">
    <source>
        <dbReference type="SMART" id="SM00079"/>
    </source>
</evidence>
<keyword evidence="8 21" id="KW-1133">Transmembrane helix</keyword>
<evidence type="ECO:0000256" key="2">
    <source>
        <dbReference type="ARBA" id="ARBA00008685"/>
    </source>
</evidence>
<feature type="disulfide bond" evidence="20">
    <location>
        <begin position="909"/>
        <end position="962"/>
    </location>
</feature>
<keyword evidence="14" id="KW-0628">Postsynaptic cell membrane</keyword>
<evidence type="ECO:0000256" key="21">
    <source>
        <dbReference type="SAM" id="Phobius"/>
    </source>
</evidence>
<accession>A0A0K0FD48</accession>
<protein>
    <submittedName>
        <fullName evidence="25">NMDA receptor 2 (inferred by orthology to a D. melanogaster protein)</fullName>
    </submittedName>
</protein>
<dbReference type="SMART" id="SM00079">
    <property type="entry name" value="PBPe"/>
    <property type="match status" value="1"/>
</dbReference>
<feature type="transmembrane region" description="Helical" evidence="21">
    <location>
        <begin position="791"/>
        <end position="816"/>
    </location>
</feature>
<evidence type="ECO:0000256" key="17">
    <source>
        <dbReference type="ARBA" id="ARBA00034100"/>
    </source>
</evidence>
<keyword evidence="6" id="KW-0479">Metal-binding</keyword>
<feature type="site" description="Interaction with the cone snail toxin Con-ikot-ikot" evidence="19">
    <location>
        <position position="857"/>
    </location>
</feature>
<dbReference type="STRING" id="75913.A0A0K0FD48"/>
<proteinExistence type="inferred from homology"/>
<keyword evidence="13" id="KW-0325">Glycoprotein</keyword>
<evidence type="ECO:0000256" key="12">
    <source>
        <dbReference type="ARBA" id="ARBA00023170"/>
    </source>
</evidence>
<comment type="subcellular location">
    <subcellularLocation>
        <location evidence="1">Cell membrane</location>
        <topology evidence="1">Multi-pass membrane protein</topology>
    </subcellularLocation>
    <subcellularLocation>
        <location evidence="17">Postsynaptic cell membrane</location>
    </subcellularLocation>
</comment>
<dbReference type="GO" id="GO:0045211">
    <property type="term" value="C:postsynaptic membrane"/>
    <property type="evidence" value="ECO:0007669"/>
    <property type="project" value="UniProtKB-SubCell"/>
</dbReference>
<keyword evidence="9" id="KW-0770">Synapse</keyword>
<organism evidence="24 25">
    <name type="scientific">Strongyloides venezuelensis</name>
    <name type="common">Threadworm</name>
    <dbReference type="NCBI Taxonomy" id="75913"/>
    <lineage>
        <taxon>Eukaryota</taxon>
        <taxon>Metazoa</taxon>
        <taxon>Ecdysozoa</taxon>
        <taxon>Nematoda</taxon>
        <taxon>Chromadorea</taxon>
        <taxon>Rhabditida</taxon>
        <taxon>Tylenchina</taxon>
        <taxon>Panagrolaimomorpha</taxon>
        <taxon>Strongyloidoidea</taxon>
        <taxon>Strongyloididae</taxon>
        <taxon>Strongyloides</taxon>
    </lineage>
</organism>
<reference evidence="24" key="1">
    <citation type="submission" date="2014-07" db="EMBL/GenBank/DDBJ databases">
        <authorList>
            <person name="Martin A.A"/>
            <person name="De Silva N."/>
        </authorList>
    </citation>
    <scope>NUCLEOTIDE SEQUENCE</scope>
</reference>
<evidence type="ECO:0000256" key="10">
    <source>
        <dbReference type="ARBA" id="ARBA00023065"/>
    </source>
</evidence>
<dbReference type="PRINTS" id="PR00177">
    <property type="entry name" value="NMDARECEPTOR"/>
</dbReference>
<evidence type="ECO:0000256" key="18">
    <source>
        <dbReference type="PIRSR" id="PIRSR601508-1"/>
    </source>
</evidence>
<dbReference type="Pfam" id="PF10613">
    <property type="entry name" value="Lig_chan-Glu_bd"/>
    <property type="match status" value="1"/>
</dbReference>
<keyword evidence="3" id="KW-0813">Transport</keyword>
<dbReference type="GO" id="GO:0046872">
    <property type="term" value="F:metal ion binding"/>
    <property type="evidence" value="ECO:0007669"/>
    <property type="project" value="UniProtKB-KW"/>
</dbReference>
<keyword evidence="11 21" id="KW-0472">Membrane</keyword>
<dbReference type="SUPFAM" id="SSF53850">
    <property type="entry name" value="Periplasmic binding protein-like II"/>
    <property type="match status" value="1"/>
</dbReference>
<evidence type="ECO:0000313" key="25">
    <source>
        <dbReference type="WBParaSite" id="SVE_0676600.1"/>
    </source>
</evidence>
<dbReference type="InterPro" id="IPR001828">
    <property type="entry name" value="ANF_lig-bd_rcpt"/>
</dbReference>
<dbReference type="FunFam" id="3.40.190.10:FF:000009">
    <property type="entry name" value="Putative glutamate receptor ionotropic NMDA 2B"/>
    <property type="match status" value="1"/>
</dbReference>
<evidence type="ECO:0000256" key="16">
    <source>
        <dbReference type="ARBA" id="ARBA00023303"/>
    </source>
</evidence>
<evidence type="ECO:0000256" key="7">
    <source>
        <dbReference type="ARBA" id="ARBA00022833"/>
    </source>
</evidence>
<dbReference type="Pfam" id="PF00060">
    <property type="entry name" value="Lig_chan"/>
    <property type="match status" value="1"/>
</dbReference>
<dbReference type="InterPro" id="IPR001508">
    <property type="entry name" value="Iono_Glu_rcpt_met"/>
</dbReference>
<dbReference type="Proteomes" id="UP000035680">
    <property type="component" value="Unassembled WGS sequence"/>
</dbReference>
<keyword evidence="12" id="KW-0675">Receptor</keyword>
<feature type="binding site" evidence="18">
    <location>
        <position position="852"/>
    </location>
    <ligand>
        <name>L-glutamate</name>
        <dbReference type="ChEBI" id="CHEBI:29985"/>
    </ligand>
</feature>
<dbReference type="AlphaFoldDB" id="A0A0K0FD48"/>
<keyword evidence="20" id="KW-1015">Disulfide bond</keyword>
<dbReference type="Gene3D" id="3.40.50.2300">
    <property type="match status" value="2"/>
</dbReference>